<dbReference type="InterPro" id="IPR058923">
    <property type="entry name" value="RCC1-like_dom"/>
</dbReference>
<keyword evidence="4" id="KW-0677">Repeat</keyword>
<evidence type="ECO:0000256" key="3">
    <source>
        <dbReference type="ARBA" id="ARBA00022640"/>
    </source>
</evidence>
<dbReference type="Proteomes" id="UP000256970">
    <property type="component" value="Unassembled WGS sequence"/>
</dbReference>
<organism evidence="8 9">
    <name type="scientific">Tetradesmus obliquus</name>
    <name type="common">Green alga</name>
    <name type="synonym">Acutodesmus obliquus</name>
    <dbReference type="NCBI Taxonomy" id="3088"/>
    <lineage>
        <taxon>Eukaryota</taxon>
        <taxon>Viridiplantae</taxon>
        <taxon>Chlorophyta</taxon>
        <taxon>core chlorophytes</taxon>
        <taxon>Chlorophyceae</taxon>
        <taxon>CS clade</taxon>
        <taxon>Sphaeropleales</taxon>
        <taxon>Scenedesmaceae</taxon>
        <taxon>Tetradesmus</taxon>
    </lineage>
</organism>
<evidence type="ECO:0000256" key="5">
    <source>
        <dbReference type="PROSITE-ProRule" id="PRU00235"/>
    </source>
</evidence>
<evidence type="ECO:0000256" key="1">
    <source>
        <dbReference type="ARBA" id="ARBA00004229"/>
    </source>
</evidence>
<comment type="subcellular location">
    <subcellularLocation>
        <location evidence="1">Plastid</location>
        <location evidence="1">Chloroplast</location>
    </subcellularLocation>
</comment>
<evidence type="ECO:0000313" key="9">
    <source>
        <dbReference type="Proteomes" id="UP000256970"/>
    </source>
</evidence>
<dbReference type="PRINTS" id="PR00633">
    <property type="entry name" value="RCCNDNSATION"/>
</dbReference>
<gene>
    <name evidence="8" type="ORF">BQ4739_LOCUS5606</name>
</gene>
<feature type="region of interest" description="Disordered" evidence="6">
    <location>
        <begin position="1"/>
        <end position="27"/>
    </location>
</feature>
<dbReference type="PANTHER" id="PTHR45622">
    <property type="entry name" value="UBIQUITIN-PROTEIN LIGASE E3A-RELATED"/>
    <property type="match status" value="1"/>
</dbReference>
<dbReference type="SUPFAM" id="SSF50985">
    <property type="entry name" value="RCC1/BLIP-II"/>
    <property type="match status" value="1"/>
</dbReference>
<dbReference type="Gene3D" id="2.130.10.30">
    <property type="entry name" value="Regulator of chromosome condensation 1/beta-lactamase-inhibitor protein II"/>
    <property type="match status" value="1"/>
</dbReference>
<evidence type="ECO:0000256" key="4">
    <source>
        <dbReference type="ARBA" id="ARBA00022737"/>
    </source>
</evidence>
<keyword evidence="9" id="KW-1185">Reference proteome</keyword>
<dbReference type="STRING" id="3088.A0A383VI12"/>
<feature type="compositionally biased region" description="Low complexity" evidence="6">
    <location>
        <begin position="258"/>
        <end position="269"/>
    </location>
</feature>
<dbReference type="AlphaFoldDB" id="A0A383VI12"/>
<dbReference type="Pfam" id="PF25390">
    <property type="entry name" value="WD40_RLD"/>
    <property type="match status" value="1"/>
</dbReference>
<dbReference type="PROSITE" id="PS50012">
    <property type="entry name" value="RCC1_3"/>
    <property type="match status" value="3"/>
</dbReference>
<proteinExistence type="predicted"/>
<protein>
    <recommendedName>
        <fullName evidence="7">RCC1-like domain-containing protein</fullName>
    </recommendedName>
</protein>
<sequence>MQQARHPAGSNALQLPPALEASSGHSSSASVWQPVQLSSSSSSSGGSMLQGMPAAVLVQQVAAGDHHCLLLDCAGCVWAMGSNQHGQVGLAPHQAAAAAPAPAAAAAIMPAAPAAASGEADTHQQGPSIGSFVAVLGPSCSTDLQEPVQQVATGACHSLAVTALLGRLYAWGWNAHGQCGTGSTVDVQQPTLCTALDGVPLACAAAGMAHSVAASRDGAVYAWGWGSDGQLGLAEPAAAAVVGSTAGSCGDRTDGSDAAESSAAQQQQQQRRRSSLLPELVEHEELDQEDVVQVACGSRHTAVLTAAGRVFAWGLNKHGQCCTAAATGIAHSTAAAAAATAMLRNTGLRAATSISLNRRALVVRASERPVDQPAAAAPQQEVVVEKVAVPAATATPVAMTTDNKTVTFTDAMAFANPVGPETINGRLAMLGVFAAIGAELSTGQGFIEQFQGAAPIVIATMAIIAGASLVPILKGADPTAAFGPLTHTAEMANGRAAMLGLAALIIIELTKGSALF</sequence>
<keyword evidence="3" id="KW-0934">Plastid</keyword>
<evidence type="ECO:0000313" key="8">
    <source>
        <dbReference type="EMBL" id="SZX65155.1"/>
    </source>
</evidence>
<dbReference type="Pfam" id="PF00504">
    <property type="entry name" value="Chloroa_b-bind"/>
    <property type="match status" value="1"/>
</dbReference>
<dbReference type="InterPro" id="IPR000408">
    <property type="entry name" value="Reg_chr_condens"/>
</dbReference>
<accession>A0A383VI12</accession>
<name>A0A383VI12_TETOB</name>
<dbReference type="PROSITE" id="PS00626">
    <property type="entry name" value="RCC1_2"/>
    <property type="match status" value="1"/>
</dbReference>
<dbReference type="SUPFAM" id="SSF103511">
    <property type="entry name" value="Chlorophyll a-b binding protein"/>
    <property type="match status" value="1"/>
</dbReference>
<dbReference type="EMBL" id="FNXT01000565">
    <property type="protein sequence ID" value="SZX65155.1"/>
    <property type="molecule type" value="Genomic_DNA"/>
</dbReference>
<feature type="repeat" description="RCC1" evidence="5">
    <location>
        <begin position="75"/>
        <end position="164"/>
    </location>
</feature>
<dbReference type="InterPro" id="IPR009091">
    <property type="entry name" value="RCC1/BLIP-II"/>
</dbReference>
<evidence type="ECO:0000259" key="7">
    <source>
        <dbReference type="Pfam" id="PF25390"/>
    </source>
</evidence>
<dbReference type="GO" id="GO:0009507">
    <property type="term" value="C:chloroplast"/>
    <property type="evidence" value="ECO:0007669"/>
    <property type="project" value="UniProtKB-SubCell"/>
</dbReference>
<dbReference type="InterPro" id="IPR051709">
    <property type="entry name" value="Ub-ligase/GTPase-reg"/>
</dbReference>
<feature type="repeat" description="RCC1" evidence="5">
    <location>
        <begin position="166"/>
        <end position="217"/>
    </location>
</feature>
<dbReference type="InterPro" id="IPR022796">
    <property type="entry name" value="Chloroa_b-bind"/>
</dbReference>
<feature type="region of interest" description="Disordered" evidence="6">
    <location>
        <begin position="248"/>
        <end position="274"/>
    </location>
</feature>
<dbReference type="PANTHER" id="PTHR45622:SF70">
    <property type="entry name" value="SECRETION-REGULATING GUANINE NUCLEOTIDE EXCHANGE FACTOR"/>
    <property type="match status" value="1"/>
</dbReference>
<keyword evidence="2" id="KW-0150">Chloroplast</keyword>
<reference evidence="8 9" key="1">
    <citation type="submission" date="2016-10" db="EMBL/GenBank/DDBJ databases">
        <authorList>
            <person name="Cai Z."/>
        </authorList>
    </citation>
    <scope>NUCLEOTIDE SEQUENCE [LARGE SCALE GENOMIC DNA]</scope>
</reference>
<feature type="domain" description="RCC1-like" evidence="7">
    <location>
        <begin position="50"/>
        <end position="324"/>
    </location>
</feature>
<evidence type="ECO:0000256" key="6">
    <source>
        <dbReference type="SAM" id="MobiDB-lite"/>
    </source>
</evidence>
<feature type="repeat" description="RCC1" evidence="5">
    <location>
        <begin position="218"/>
        <end position="307"/>
    </location>
</feature>
<evidence type="ECO:0000256" key="2">
    <source>
        <dbReference type="ARBA" id="ARBA00022528"/>
    </source>
</evidence>